<comment type="caution">
    <text evidence="3">The sequence shown here is derived from an EMBL/GenBank/DDBJ whole genome shotgun (WGS) entry which is preliminary data.</text>
</comment>
<dbReference type="Proteomes" id="UP000434957">
    <property type="component" value="Unassembled WGS sequence"/>
</dbReference>
<accession>A0A6A3MLN3</accession>
<reference evidence="5 7" key="1">
    <citation type="submission" date="2018-09" db="EMBL/GenBank/DDBJ databases">
        <title>Genomic investigation of the strawberry pathogen Phytophthora fragariae indicates pathogenicity is determined by transcriptional variation in three key races.</title>
        <authorList>
            <person name="Adams T.M."/>
            <person name="Armitage A.D."/>
            <person name="Sobczyk M.K."/>
            <person name="Bates H.J."/>
            <person name="Dunwell J.M."/>
            <person name="Nellist C.F."/>
            <person name="Harrison R.J."/>
        </authorList>
    </citation>
    <scope>NUCLEOTIDE SEQUENCE [LARGE SCALE GENOMIC DNA]</scope>
    <source>
        <strain evidence="2 5">SCRP249</strain>
        <strain evidence="3 7">SCRP324</strain>
        <strain evidence="4 6">SCRP333</strain>
    </source>
</reference>
<gene>
    <name evidence="2" type="ORF">PR001_g10262</name>
    <name evidence="3" type="ORF">PR002_g8524</name>
    <name evidence="4" type="ORF">PR003_g8550</name>
</gene>
<evidence type="ECO:0000313" key="2">
    <source>
        <dbReference type="EMBL" id="KAE9033227.1"/>
    </source>
</evidence>
<sequence length="118" mass="12738">MGAGYTGDEDESAGSDVWGTLKYLEAARREVSSCGERCEASSQQNLPQRHGQSLYPHEHTGRWPVGAATKTTTARGTEEASSGCLQRRAGRRQRDRVAGCYFGAGTGGWLGVGRYPAW</sequence>
<proteinExistence type="predicted"/>
<evidence type="ECO:0000313" key="4">
    <source>
        <dbReference type="EMBL" id="KAE9344275.1"/>
    </source>
</evidence>
<feature type="region of interest" description="Disordered" evidence="1">
    <location>
        <begin position="39"/>
        <end position="92"/>
    </location>
</feature>
<dbReference type="Proteomes" id="UP000435112">
    <property type="component" value="Unassembled WGS sequence"/>
</dbReference>
<dbReference type="EMBL" id="QXFU01000430">
    <property type="protein sequence ID" value="KAE9033728.1"/>
    <property type="molecule type" value="Genomic_DNA"/>
</dbReference>
<dbReference type="OrthoDB" id="10321531at2759"/>
<name>A0A6A3MLN3_9STRA</name>
<dbReference type="EMBL" id="QXFT01000427">
    <property type="protein sequence ID" value="KAE9344275.1"/>
    <property type="molecule type" value="Genomic_DNA"/>
</dbReference>
<dbReference type="AlphaFoldDB" id="A0A6A3MLN3"/>
<dbReference type="EMBL" id="QXFV01000596">
    <property type="protein sequence ID" value="KAE9033227.1"/>
    <property type="molecule type" value="Genomic_DNA"/>
</dbReference>
<evidence type="ECO:0000256" key="1">
    <source>
        <dbReference type="SAM" id="MobiDB-lite"/>
    </source>
</evidence>
<evidence type="ECO:0000313" key="3">
    <source>
        <dbReference type="EMBL" id="KAE9033728.1"/>
    </source>
</evidence>
<feature type="compositionally biased region" description="Low complexity" evidence="1">
    <location>
        <begin position="66"/>
        <end position="75"/>
    </location>
</feature>
<evidence type="ECO:0000313" key="6">
    <source>
        <dbReference type="Proteomes" id="UP000434957"/>
    </source>
</evidence>
<evidence type="ECO:0000313" key="5">
    <source>
        <dbReference type="Proteomes" id="UP000429607"/>
    </source>
</evidence>
<evidence type="ECO:0000313" key="7">
    <source>
        <dbReference type="Proteomes" id="UP000435112"/>
    </source>
</evidence>
<protein>
    <submittedName>
        <fullName evidence="3">Uncharacterized protein</fullName>
    </submittedName>
</protein>
<feature type="compositionally biased region" description="Polar residues" evidence="1">
    <location>
        <begin position="40"/>
        <end position="51"/>
    </location>
</feature>
<keyword evidence="6" id="KW-1185">Reference proteome</keyword>
<organism evidence="3 7">
    <name type="scientific">Phytophthora rubi</name>
    <dbReference type="NCBI Taxonomy" id="129364"/>
    <lineage>
        <taxon>Eukaryota</taxon>
        <taxon>Sar</taxon>
        <taxon>Stramenopiles</taxon>
        <taxon>Oomycota</taxon>
        <taxon>Peronosporomycetes</taxon>
        <taxon>Peronosporales</taxon>
        <taxon>Peronosporaceae</taxon>
        <taxon>Phytophthora</taxon>
    </lineage>
</organism>
<dbReference type="Proteomes" id="UP000429607">
    <property type="component" value="Unassembled WGS sequence"/>
</dbReference>